<dbReference type="EMBL" id="VLKY01000007">
    <property type="protein sequence ID" value="TWI53704.1"/>
    <property type="molecule type" value="Genomic_DNA"/>
</dbReference>
<name>A0A562QAG7_9PSED</name>
<reference evidence="1 2" key="1">
    <citation type="journal article" date="2015" name="Stand. Genomic Sci.">
        <title>Genomic Encyclopedia of Bacterial and Archaeal Type Strains, Phase III: the genomes of soil and plant-associated and newly described type strains.</title>
        <authorList>
            <person name="Whitman W.B."/>
            <person name="Woyke T."/>
            <person name="Klenk H.P."/>
            <person name="Zhou Y."/>
            <person name="Lilburn T.G."/>
            <person name="Beck B.J."/>
            <person name="De Vos P."/>
            <person name="Vandamme P."/>
            <person name="Eisen J.A."/>
            <person name="Garrity G."/>
            <person name="Hugenholtz P."/>
            <person name="Kyrpides N.C."/>
        </authorList>
    </citation>
    <scope>NUCLEOTIDE SEQUENCE [LARGE SCALE GENOMIC DNA]</scope>
    <source>
        <strain evidence="1 2">CGMCC 1.6858</strain>
    </source>
</reference>
<comment type="caution">
    <text evidence="1">The sequence shown here is derived from an EMBL/GenBank/DDBJ whole genome shotgun (WGS) entry which is preliminary data.</text>
</comment>
<protein>
    <submittedName>
        <fullName evidence="1">Uncharacterized protein</fullName>
    </submittedName>
</protein>
<gene>
    <name evidence="1" type="ORF">IQ22_02309</name>
</gene>
<proteinExistence type="predicted"/>
<keyword evidence="2" id="KW-1185">Reference proteome</keyword>
<accession>A0A562QAG7</accession>
<organism evidence="1 2">
    <name type="scientific">Pseudomonas duriflava</name>
    <dbReference type="NCBI Taxonomy" id="459528"/>
    <lineage>
        <taxon>Bacteria</taxon>
        <taxon>Pseudomonadati</taxon>
        <taxon>Pseudomonadota</taxon>
        <taxon>Gammaproteobacteria</taxon>
        <taxon>Pseudomonadales</taxon>
        <taxon>Pseudomonadaceae</taxon>
        <taxon>Pseudomonas</taxon>
    </lineage>
</organism>
<sequence>MPGITAQSTKAGFLSFQQDGLYPTTRASMRVVVKPTNNIDIRPDMFL</sequence>
<evidence type="ECO:0000313" key="2">
    <source>
        <dbReference type="Proteomes" id="UP000316905"/>
    </source>
</evidence>
<dbReference type="AlphaFoldDB" id="A0A562QAG7"/>
<evidence type="ECO:0000313" key="1">
    <source>
        <dbReference type="EMBL" id="TWI53704.1"/>
    </source>
</evidence>
<dbReference type="Proteomes" id="UP000316905">
    <property type="component" value="Unassembled WGS sequence"/>
</dbReference>